<dbReference type="EMBL" id="OVEO01000016">
    <property type="protein sequence ID" value="SPR01036.1"/>
    <property type="molecule type" value="Genomic_DNA"/>
</dbReference>
<evidence type="ECO:0000256" key="5">
    <source>
        <dbReference type="SAM" id="Phobius"/>
    </source>
</evidence>
<name>A0A0G4IPG4_PLABS</name>
<accession>A0A0G4IPG4</accession>
<geneLocation type="mitochondrion" evidence="8"/>
<evidence type="ECO:0000313" key="8">
    <source>
        <dbReference type="EMBL" id="SPR01036.1"/>
    </source>
</evidence>
<organism evidence="7 9">
    <name type="scientific">Plasmodiophora brassicae</name>
    <name type="common">Clubroot disease agent</name>
    <dbReference type="NCBI Taxonomy" id="37360"/>
    <lineage>
        <taxon>Eukaryota</taxon>
        <taxon>Sar</taxon>
        <taxon>Rhizaria</taxon>
        <taxon>Endomyxa</taxon>
        <taxon>Phytomyxea</taxon>
        <taxon>Plasmodiophorida</taxon>
        <taxon>Plasmodiophoridae</taxon>
        <taxon>Plasmodiophora</taxon>
    </lineage>
</organism>
<keyword evidence="9" id="KW-1185">Reference proteome</keyword>
<dbReference type="OrthoDB" id="10260614at2759"/>
<keyword evidence="4 5" id="KW-0472">Membrane</keyword>
<dbReference type="Proteomes" id="UP000039324">
    <property type="component" value="Unassembled WGS sequence"/>
</dbReference>
<dbReference type="Gene3D" id="1.20.1540.10">
    <property type="entry name" value="Rhomboid-like"/>
    <property type="match status" value="1"/>
</dbReference>
<gene>
    <name evidence="7" type="ORF">PBRA_005658</name>
    <name evidence="8" type="ORF">PLBR_LOCUS8251</name>
</gene>
<evidence type="ECO:0000256" key="3">
    <source>
        <dbReference type="ARBA" id="ARBA00022989"/>
    </source>
</evidence>
<dbReference type="GO" id="GO:0016020">
    <property type="term" value="C:membrane"/>
    <property type="evidence" value="ECO:0007669"/>
    <property type="project" value="UniProtKB-SubCell"/>
</dbReference>
<evidence type="ECO:0000256" key="2">
    <source>
        <dbReference type="ARBA" id="ARBA00022692"/>
    </source>
</evidence>
<dbReference type="GO" id="GO:0004252">
    <property type="term" value="F:serine-type endopeptidase activity"/>
    <property type="evidence" value="ECO:0007669"/>
    <property type="project" value="InterPro"/>
</dbReference>
<keyword evidence="2 5" id="KW-0812">Transmembrane</keyword>
<feature type="domain" description="Peptidase S54 rhomboid" evidence="6">
    <location>
        <begin position="131"/>
        <end position="274"/>
    </location>
</feature>
<sequence length="349" mass="37252">MNRRHLPSGRHRCIRPITTLAVAVVLVGVVGVVLWYTNLGDIRSCAGLDPAPSSPASPGRAGSKDVNPDVKKSWIARWKSSGPVTQALILVNTIQFLRVCRWPNVEDSGTPPKSVDPSSVIAEHPVKAGKRIVAAGFSHGNIVHFLLNMRALWSFGPLVEREKGSLQMLAIYLSGCIAGTLTDFAYQQRGKSQWNPVLGASGGVMALVGTAGGSDTPLLFSVGPGILEVILLALMDGQEVQRLEEITEQPVVRDLFKDVSHLSHLGGFLVGLAFRKFGAGVAAPLVGAFIAFLAQLIDSGSSQPMHPRDKIRVTGVPLAPAFNWIRSKATSSFGAMRARLAALDDMISL</sequence>
<dbReference type="PANTHER" id="PTHR43066">
    <property type="entry name" value="RHOMBOID-RELATED PROTEIN"/>
    <property type="match status" value="1"/>
</dbReference>
<evidence type="ECO:0000256" key="1">
    <source>
        <dbReference type="ARBA" id="ARBA00004141"/>
    </source>
</evidence>
<evidence type="ECO:0000259" key="6">
    <source>
        <dbReference type="Pfam" id="PF01694"/>
    </source>
</evidence>
<evidence type="ECO:0000313" key="10">
    <source>
        <dbReference type="Proteomes" id="UP000290189"/>
    </source>
</evidence>
<dbReference type="EMBL" id="CDSF01000078">
    <property type="protein sequence ID" value="CEO97054.1"/>
    <property type="molecule type" value="Genomic_DNA"/>
</dbReference>
<dbReference type="STRING" id="37360.A0A0G4IPG4"/>
<keyword evidence="8" id="KW-0496">Mitochondrion</keyword>
<dbReference type="InterPro" id="IPR035952">
    <property type="entry name" value="Rhomboid-like_sf"/>
</dbReference>
<dbReference type="SUPFAM" id="SSF144091">
    <property type="entry name" value="Rhomboid-like"/>
    <property type="match status" value="1"/>
</dbReference>
<dbReference type="AlphaFoldDB" id="A0A0G4IPG4"/>
<dbReference type="InterPro" id="IPR022764">
    <property type="entry name" value="Peptidase_S54_rhomboid_dom"/>
</dbReference>
<dbReference type="PANTHER" id="PTHR43066:SF11">
    <property type="entry name" value="PEPTIDASE S54 RHOMBOID DOMAIN-CONTAINING PROTEIN"/>
    <property type="match status" value="1"/>
</dbReference>
<keyword evidence="3 5" id="KW-1133">Transmembrane helix</keyword>
<proteinExistence type="predicted"/>
<dbReference type="Pfam" id="PF01694">
    <property type="entry name" value="Rhomboid"/>
    <property type="match status" value="1"/>
</dbReference>
<reference evidence="8 10" key="2">
    <citation type="submission" date="2018-03" db="EMBL/GenBank/DDBJ databases">
        <authorList>
            <person name="Fogelqvist J."/>
        </authorList>
    </citation>
    <scope>NUCLEOTIDE SEQUENCE [LARGE SCALE GENOMIC DNA]</scope>
</reference>
<comment type="subcellular location">
    <subcellularLocation>
        <location evidence="1">Membrane</location>
        <topology evidence="1">Multi-pass membrane protein</topology>
    </subcellularLocation>
</comment>
<dbReference type="Proteomes" id="UP000290189">
    <property type="component" value="Unassembled WGS sequence"/>
</dbReference>
<reference evidence="7 9" key="1">
    <citation type="submission" date="2015-02" db="EMBL/GenBank/DDBJ databases">
        <authorList>
            <person name="Chooi Y.-H."/>
        </authorList>
    </citation>
    <scope>NUCLEOTIDE SEQUENCE [LARGE SCALE GENOMIC DNA]</scope>
    <source>
        <strain evidence="7">E3</strain>
    </source>
</reference>
<evidence type="ECO:0000313" key="7">
    <source>
        <dbReference type="EMBL" id="CEO97054.1"/>
    </source>
</evidence>
<protein>
    <recommendedName>
        <fullName evidence="6">Peptidase S54 rhomboid domain-containing protein</fullName>
    </recommendedName>
</protein>
<feature type="transmembrane region" description="Helical" evidence="5">
    <location>
        <begin position="20"/>
        <end position="37"/>
    </location>
</feature>
<evidence type="ECO:0000256" key="4">
    <source>
        <dbReference type="ARBA" id="ARBA00023136"/>
    </source>
</evidence>
<evidence type="ECO:0000313" key="9">
    <source>
        <dbReference type="Proteomes" id="UP000039324"/>
    </source>
</evidence>